<dbReference type="HOGENOM" id="CLU_754588_0_0_1"/>
<dbReference type="Proteomes" id="UP000016923">
    <property type="component" value="Unassembled WGS sequence"/>
</dbReference>
<sequence length="367" mass="40538">MEPPTIISTALTNESLDWLPTGRKIATDLEPELERRRQLFVEYIEQVLDNLDNDDNDDEYDPVSTLYIRQEHHAALVVANNPTLAGFFLGPLGDDDRNLDYSNLLGGSDSNKNAQSTVRGWYSNQCVITGADLTEGAHIVPIRVISTREQVHLESIRSALSCVWPIDRLADLSYRGREPNNILPLARGAHGRWDNFQFYLRPIPDPFVWTDDELIVGTPRGDAILADVTNGRRPIDVVAYPPVRTGDVFLLETVDPIKYPLPSLESLQIQAGVHRLLGGLRAAATLASLFGRPPPDDDDGNDDGNDNATALGALEDNDLPHLWGVLLEAAVAKHILRLDDAGRWARTLIAISSNSMASHTRPRVPPC</sequence>
<dbReference type="eggNOG" id="ENOG502R68A">
    <property type="taxonomic scope" value="Eukaryota"/>
</dbReference>
<proteinExistence type="predicted"/>
<dbReference type="InterPro" id="IPR003615">
    <property type="entry name" value="HNH_nuc"/>
</dbReference>
<dbReference type="Pfam" id="PF13391">
    <property type="entry name" value="HNH_2"/>
    <property type="match status" value="1"/>
</dbReference>
<organism evidence="3 4">
    <name type="scientific">Ophiostoma piceae (strain UAMH 11346)</name>
    <name type="common">Sap stain fungus</name>
    <dbReference type="NCBI Taxonomy" id="1262450"/>
    <lineage>
        <taxon>Eukaryota</taxon>
        <taxon>Fungi</taxon>
        <taxon>Dikarya</taxon>
        <taxon>Ascomycota</taxon>
        <taxon>Pezizomycotina</taxon>
        <taxon>Sordariomycetes</taxon>
        <taxon>Sordariomycetidae</taxon>
        <taxon>Ophiostomatales</taxon>
        <taxon>Ophiostomataceae</taxon>
        <taxon>Ophiostoma</taxon>
    </lineage>
</organism>
<evidence type="ECO:0000313" key="3">
    <source>
        <dbReference type="EMBL" id="EPE09831.1"/>
    </source>
</evidence>
<dbReference type="AlphaFoldDB" id="S3CCU8"/>
<feature type="domain" description="HNH nuclease" evidence="2">
    <location>
        <begin position="126"/>
        <end position="200"/>
    </location>
</feature>
<dbReference type="VEuPathDB" id="FungiDB:F503_07607"/>
<evidence type="ECO:0000259" key="2">
    <source>
        <dbReference type="Pfam" id="PF13391"/>
    </source>
</evidence>
<evidence type="ECO:0000313" key="4">
    <source>
        <dbReference type="Proteomes" id="UP000016923"/>
    </source>
</evidence>
<reference evidence="3 4" key="1">
    <citation type="journal article" date="2013" name="BMC Genomics">
        <title>The genome and transcriptome of the pine saprophyte Ophiostoma piceae, and a comparison with the bark beetle-associated pine pathogen Grosmannia clavigera.</title>
        <authorList>
            <person name="Haridas S."/>
            <person name="Wang Y."/>
            <person name="Lim L."/>
            <person name="Massoumi Alamouti S."/>
            <person name="Jackman S."/>
            <person name="Docking R."/>
            <person name="Robertson G."/>
            <person name="Birol I."/>
            <person name="Bohlmann J."/>
            <person name="Breuil C."/>
        </authorList>
    </citation>
    <scope>NUCLEOTIDE SEQUENCE [LARGE SCALE GENOMIC DNA]</scope>
    <source>
        <strain evidence="3 4">UAMH 11346</strain>
    </source>
</reference>
<gene>
    <name evidence="3" type="ORF">F503_07607</name>
</gene>
<name>S3CCU8_OPHP1</name>
<protein>
    <recommendedName>
        <fullName evidence="2">HNH nuclease domain-containing protein</fullName>
    </recommendedName>
</protein>
<feature type="region of interest" description="Disordered" evidence="1">
    <location>
        <begin position="290"/>
        <end position="311"/>
    </location>
</feature>
<keyword evidence="4" id="KW-1185">Reference proteome</keyword>
<dbReference type="OrthoDB" id="3545258at2759"/>
<feature type="compositionally biased region" description="Acidic residues" evidence="1">
    <location>
        <begin position="296"/>
        <end position="305"/>
    </location>
</feature>
<evidence type="ECO:0000256" key="1">
    <source>
        <dbReference type="SAM" id="MobiDB-lite"/>
    </source>
</evidence>
<accession>S3CCU8</accession>
<dbReference type="EMBL" id="KE148147">
    <property type="protein sequence ID" value="EPE09831.1"/>
    <property type="molecule type" value="Genomic_DNA"/>
</dbReference>